<sequence length="260" mass="28646">MSFLRLSFIPVYVSSPVAELGESSMLIGGATMYLKPDEPWPTCATCAHPLVPLLQLNASSEATPSSFRTLIPSPTPAKGARMLATMVQLFVCPEGDCYDTSTGYSTNTRSWVVRIATVPVSPSADTPYWAEARAKIEEGNGFLPARVVEGWAIGKKETLDQELLWGQDDSEEFYAAHEPEPGLKLLGHTVRGKYFCSDRECPRAGTHEHPSRRELIQLGDLHCDWEEDEALGMMATLGNAWIEQCVDHPEVLTLSMSGNW</sequence>
<dbReference type="AlphaFoldDB" id="A0A8H6XAR8"/>
<accession>A0A8H6XAR8</accession>
<dbReference type="Proteomes" id="UP000620124">
    <property type="component" value="Unassembled WGS sequence"/>
</dbReference>
<evidence type="ECO:0000313" key="2">
    <source>
        <dbReference type="Proteomes" id="UP000620124"/>
    </source>
</evidence>
<keyword evidence="2" id="KW-1185">Reference proteome</keyword>
<comment type="caution">
    <text evidence="1">The sequence shown here is derived from an EMBL/GenBank/DDBJ whole genome shotgun (WGS) entry which is preliminary data.</text>
</comment>
<evidence type="ECO:0000313" key="1">
    <source>
        <dbReference type="EMBL" id="KAF7337085.1"/>
    </source>
</evidence>
<gene>
    <name evidence="1" type="ORF">MVEN_02145700</name>
</gene>
<protein>
    <submittedName>
        <fullName evidence="1">Uncharacterized protein</fullName>
    </submittedName>
</protein>
<dbReference type="Gene3D" id="2.30.320.10">
    <property type="entry name" value="YwqG-like"/>
    <property type="match status" value="1"/>
</dbReference>
<organism evidence="1 2">
    <name type="scientific">Mycena venus</name>
    <dbReference type="NCBI Taxonomy" id="2733690"/>
    <lineage>
        <taxon>Eukaryota</taxon>
        <taxon>Fungi</taxon>
        <taxon>Dikarya</taxon>
        <taxon>Basidiomycota</taxon>
        <taxon>Agaricomycotina</taxon>
        <taxon>Agaricomycetes</taxon>
        <taxon>Agaricomycetidae</taxon>
        <taxon>Agaricales</taxon>
        <taxon>Marasmiineae</taxon>
        <taxon>Mycenaceae</taxon>
        <taxon>Mycena</taxon>
    </lineage>
</organism>
<proteinExistence type="predicted"/>
<name>A0A8H6XAR8_9AGAR</name>
<dbReference type="OrthoDB" id="3005905at2759"/>
<dbReference type="EMBL" id="JACAZI010000022">
    <property type="protein sequence ID" value="KAF7337085.1"/>
    <property type="molecule type" value="Genomic_DNA"/>
</dbReference>
<reference evidence="1" key="1">
    <citation type="submission" date="2020-05" db="EMBL/GenBank/DDBJ databases">
        <title>Mycena genomes resolve the evolution of fungal bioluminescence.</title>
        <authorList>
            <person name="Tsai I.J."/>
        </authorList>
    </citation>
    <scope>NUCLEOTIDE SEQUENCE</scope>
    <source>
        <strain evidence="1">CCC161011</strain>
    </source>
</reference>